<dbReference type="EMBL" id="FOXD01000002">
    <property type="protein sequence ID" value="SFP09895.1"/>
    <property type="molecule type" value="Genomic_DNA"/>
</dbReference>
<evidence type="ECO:0000313" key="2">
    <source>
        <dbReference type="Proteomes" id="UP000198892"/>
    </source>
</evidence>
<reference evidence="2" key="1">
    <citation type="submission" date="2016-10" db="EMBL/GenBank/DDBJ databases">
        <authorList>
            <person name="Varghese N."/>
            <person name="Submissions S."/>
        </authorList>
    </citation>
    <scope>NUCLEOTIDE SEQUENCE [LARGE SCALE GENOMIC DNA]</scope>
    <source>
        <strain evidence="2">S7</strain>
    </source>
</reference>
<dbReference type="OrthoDB" id="2972331at2"/>
<sequence length="61" mass="7144">MRDVFTGGGIRMELRRQVIIKDLEQKGFFLALDGRLLNELTVSELERERVRIPEVMEVKNV</sequence>
<gene>
    <name evidence="1" type="ORF">SAMN05518683_102263</name>
</gene>
<name>A0A1I5MJW9_9BACI</name>
<proteinExistence type="predicted"/>
<evidence type="ECO:0000313" key="1">
    <source>
        <dbReference type="EMBL" id="SFP09895.1"/>
    </source>
</evidence>
<keyword evidence="2" id="KW-1185">Reference proteome</keyword>
<dbReference type="Proteomes" id="UP000198892">
    <property type="component" value="Unassembled WGS sequence"/>
</dbReference>
<protein>
    <submittedName>
        <fullName evidence="1">Fur-regulated basic protein A</fullName>
    </submittedName>
</protein>
<accession>A0A1I5MJW9</accession>
<dbReference type="STRING" id="1884432.SAMN05518683_102263"/>
<organism evidence="1 2">
    <name type="scientific">Salibacterium halotolerans</name>
    <dbReference type="NCBI Taxonomy" id="1884432"/>
    <lineage>
        <taxon>Bacteria</taxon>
        <taxon>Bacillati</taxon>
        <taxon>Bacillota</taxon>
        <taxon>Bacilli</taxon>
        <taxon>Bacillales</taxon>
        <taxon>Bacillaceae</taxon>
    </lineage>
</organism>
<dbReference type="AlphaFoldDB" id="A0A1I5MJW9"/>